<feature type="compositionally biased region" description="Acidic residues" evidence="1">
    <location>
        <begin position="31"/>
        <end position="51"/>
    </location>
</feature>
<sequence length="182" mass="20335">MPMDLENEEDGDGTDEETATSEDGNDKKENEDADEDGSDGIEPDEDTEAQEDEKGFLKEDFKSWTLRPGGPHALHFFPSQYSYLTGPLSEFLSPSIGNDAYTLYWDLSYLQLMLGTLCVYDLTPDGTNEEKLLPFILKCDDADDVETVICGLNFDEKVWEVDGKEAEEMTFKEDKSAGAGTR</sequence>
<feature type="region of interest" description="Disordered" evidence="1">
    <location>
        <begin position="1"/>
        <end position="52"/>
    </location>
</feature>
<keyword evidence="3" id="KW-1185">Reference proteome</keyword>
<organism evidence="2 3">
    <name type="scientific">Rhizophlyctis rosea</name>
    <dbReference type="NCBI Taxonomy" id="64517"/>
    <lineage>
        <taxon>Eukaryota</taxon>
        <taxon>Fungi</taxon>
        <taxon>Fungi incertae sedis</taxon>
        <taxon>Chytridiomycota</taxon>
        <taxon>Chytridiomycota incertae sedis</taxon>
        <taxon>Chytridiomycetes</taxon>
        <taxon>Rhizophlyctidales</taxon>
        <taxon>Rhizophlyctidaceae</taxon>
        <taxon>Rhizophlyctis</taxon>
    </lineage>
</organism>
<feature type="compositionally biased region" description="Acidic residues" evidence="1">
    <location>
        <begin position="1"/>
        <end position="20"/>
    </location>
</feature>
<proteinExistence type="predicted"/>
<name>A0AAD5S157_9FUNG</name>
<dbReference type="Proteomes" id="UP001212841">
    <property type="component" value="Unassembled WGS sequence"/>
</dbReference>
<evidence type="ECO:0000256" key="1">
    <source>
        <dbReference type="SAM" id="MobiDB-lite"/>
    </source>
</evidence>
<protein>
    <submittedName>
        <fullName evidence="2">Uncharacterized protein</fullName>
    </submittedName>
</protein>
<reference evidence="2" key="1">
    <citation type="submission" date="2020-05" db="EMBL/GenBank/DDBJ databases">
        <title>Phylogenomic resolution of chytrid fungi.</title>
        <authorList>
            <person name="Stajich J.E."/>
            <person name="Amses K."/>
            <person name="Simmons R."/>
            <person name="Seto K."/>
            <person name="Myers J."/>
            <person name="Bonds A."/>
            <person name="Quandt C.A."/>
            <person name="Barry K."/>
            <person name="Liu P."/>
            <person name="Grigoriev I."/>
            <person name="Longcore J.E."/>
            <person name="James T.Y."/>
        </authorList>
    </citation>
    <scope>NUCLEOTIDE SEQUENCE</scope>
    <source>
        <strain evidence="2">JEL0318</strain>
    </source>
</reference>
<dbReference type="AlphaFoldDB" id="A0AAD5S157"/>
<evidence type="ECO:0000313" key="3">
    <source>
        <dbReference type="Proteomes" id="UP001212841"/>
    </source>
</evidence>
<evidence type="ECO:0000313" key="2">
    <source>
        <dbReference type="EMBL" id="KAJ3033644.1"/>
    </source>
</evidence>
<comment type="caution">
    <text evidence="2">The sequence shown here is derived from an EMBL/GenBank/DDBJ whole genome shotgun (WGS) entry which is preliminary data.</text>
</comment>
<gene>
    <name evidence="2" type="ORF">HK097_004780</name>
</gene>
<dbReference type="EMBL" id="JADGJD010002260">
    <property type="protein sequence ID" value="KAJ3033644.1"/>
    <property type="molecule type" value="Genomic_DNA"/>
</dbReference>
<accession>A0AAD5S157</accession>